<dbReference type="Gene3D" id="2.60.40.740">
    <property type="match status" value="1"/>
</dbReference>
<evidence type="ECO:0000313" key="2">
    <source>
        <dbReference type="Proteomes" id="UP000287239"/>
    </source>
</evidence>
<name>A0A429ZGE8_9ENTE</name>
<dbReference type="Pfam" id="PF18483">
    <property type="entry name" value="Lectin_L-type_dom"/>
    <property type="match status" value="1"/>
</dbReference>
<keyword evidence="2" id="KW-1185">Reference proteome</keyword>
<reference evidence="1 2" key="1">
    <citation type="submission" date="2017-05" db="EMBL/GenBank/DDBJ databases">
        <title>Vagococcus spp. assemblies.</title>
        <authorList>
            <person name="Gulvik C.A."/>
        </authorList>
    </citation>
    <scope>NUCLEOTIDE SEQUENCE [LARGE SCALE GENOMIC DNA]</scope>
    <source>
        <strain evidence="1 2">NCFB 2777</strain>
    </source>
</reference>
<evidence type="ECO:0000313" key="1">
    <source>
        <dbReference type="EMBL" id="RST92792.1"/>
    </source>
</evidence>
<dbReference type="Proteomes" id="UP000287239">
    <property type="component" value="Unassembled WGS sequence"/>
</dbReference>
<dbReference type="InterPro" id="IPR047589">
    <property type="entry name" value="DUF11_rpt"/>
</dbReference>
<dbReference type="InterPro" id="IPR013320">
    <property type="entry name" value="ConA-like_dom_sf"/>
</dbReference>
<dbReference type="SUPFAM" id="SSF49401">
    <property type="entry name" value="Bacterial adhesins"/>
    <property type="match status" value="1"/>
</dbReference>
<dbReference type="Gene3D" id="2.60.120.200">
    <property type="match status" value="1"/>
</dbReference>
<proteinExistence type="predicted"/>
<dbReference type="EMBL" id="NGJU01000021">
    <property type="protein sequence ID" value="RST92792.1"/>
    <property type="molecule type" value="Genomic_DNA"/>
</dbReference>
<organism evidence="1 2">
    <name type="scientific">Vagococcus salmoninarum</name>
    <dbReference type="NCBI Taxonomy" id="2739"/>
    <lineage>
        <taxon>Bacteria</taxon>
        <taxon>Bacillati</taxon>
        <taxon>Bacillota</taxon>
        <taxon>Bacilli</taxon>
        <taxon>Lactobacillales</taxon>
        <taxon>Enterococcaceae</taxon>
        <taxon>Vagococcus</taxon>
    </lineage>
</organism>
<dbReference type="NCBIfam" id="TIGR01451">
    <property type="entry name" value="B_ant_repeat"/>
    <property type="match status" value="2"/>
</dbReference>
<accession>A0A429ZGE8</accession>
<evidence type="ECO:0008006" key="3">
    <source>
        <dbReference type="Google" id="ProtNLM"/>
    </source>
</evidence>
<dbReference type="CDD" id="cd01951">
    <property type="entry name" value="lectin_L-type"/>
    <property type="match status" value="1"/>
</dbReference>
<comment type="caution">
    <text evidence="1">The sequence shown here is derived from an EMBL/GenBank/DDBJ whole genome shotgun (WGS) entry which is preliminary data.</text>
</comment>
<dbReference type="InterPro" id="IPR056573">
    <property type="entry name" value="Lectin_L-type_dom"/>
</dbReference>
<protein>
    <recommendedName>
        <fullName evidence="3">DUF11 domain-containing protein</fullName>
    </recommendedName>
</protein>
<dbReference type="AlphaFoldDB" id="A0A429ZGE8"/>
<gene>
    <name evidence="1" type="ORF">CBF35_12785</name>
</gene>
<sequence>MILFNVLMSSEVLANIETSENMPTNPNEVDITENFTVIPGYDSYTDLERINQVVITPDKRNQRGGIWYNYELDLTKDFYIKMGAYLGTKNMSEGGADGITFTMHNDPRKLNAIGSMGGGIGSYGGAKGDPNPLNQPFIANAISVEVDTFPNYEAAGGIEMSYDKGFVTRFGGGVNNLPEQSKVITHTAFVKPGSHESVMNWDRADSGFPGHAGVITWNDVKTTRPGLFPPEPWQQWTNNKWRYLNIKWDASTKILQYSVTNDINVEMDLASTKSLQIEPLTEFGANKVFWGYTGATGAMWNEQRVAIMNYPQEPVSELKKTVKNISTPDVTFLEKTAANLDDELEYQLNIINDEDSPMPIVNGVIKDTINAGQEFINGSMKVDGVAVADPSFSSNTFTYKLPNEVKPKTSMVVTYRVKAKEAITNPLLNEFSIVSQYASDMTSNETEVYINPKITLKKAVDKNHSYVNGELVYTLKATNANKAGKWIAGNIMDNLPVNTEYIKESTKINQPGDSSLVSIADSVSWNGSFDKLVISGLTLEAGQEVTIQFKVKVLASALNKTIENIGDFKGTNINDEELTATIGKSNKVLTYIDFVHLNLRQVVIGAEQEQVIPISGYFTVLNKPALNSPITSLRANVVTESTTKDSSSEIEPNLFTETLLLQVTNTSLGYQIIDRIPEYYEYVGHIQTTDGTMIKTDHLSKNLSADAAKIQPFVDYSNHYEYWVTVYIKPKFGKDSEGKPELSPRPYSWSNVTNDFGEISVN</sequence>
<dbReference type="InterPro" id="IPR008966">
    <property type="entry name" value="Adhesion_dom_sf"/>
</dbReference>
<dbReference type="SUPFAM" id="SSF49899">
    <property type="entry name" value="Concanavalin A-like lectins/glucanases"/>
    <property type="match status" value="1"/>
</dbReference>